<proteinExistence type="predicted"/>
<reference evidence="1 2" key="1">
    <citation type="journal article" date="2018" name="Front. Plant Sci.">
        <title>Red Clover (Trifolium pratense) and Zigzag Clover (T. medium) - A Picture of Genomic Similarities and Differences.</title>
        <authorList>
            <person name="Dluhosova J."/>
            <person name="Istvanek J."/>
            <person name="Nedelnik J."/>
            <person name="Repkova J."/>
        </authorList>
    </citation>
    <scope>NUCLEOTIDE SEQUENCE [LARGE SCALE GENOMIC DNA]</scope>
    <source>
        <strain evidence="2">cv. 10/8</strain>
        <tissue evidence="1">Leaf</tissue>
    </source>
</reference>
<dbReference type="AlphaFoldDB" id="A0A392RXE5"/>
<dbReference type="EMBL" id="LXQA010277576">
    <property type="protein sequence ID" value="MCI40246.1"/>
    <property type="molecule type" value="Genomic_DNA"/>
</dbReference>
<comment type="caution">
    <text evidence="1">The sequence shown here is derived from an EMBL/GenBank/DDBJ whole genome shotgun (WGS) entry which is preliminary data.</text>
</comment>
<protein>
    <submittedName>
        <fullName evidence="1">Uncharacterized protein</fullName>
    </submittedName>
</protein>
<evidence type="ECO:0000313" key="2">
    <source>
        <dbReference type="Proteomes" id="UP000265520"/>
    </source>
</evidence>
<sequence>MREISGVAVRYECCGYDSVRLRAESDTGMFPKLGFERIT</sequence>
<keyword evidence="2" id="KW-1185">Reference proteome</keyword>
<evidence type="ECO:0000313" key="1">
    <source>
        <dbReference type="EMBL" id="MCI40246.1"/>
    </source>
</evidence>
<dbReference type="Proteomes" id="UP000265520">
    <property type="component" value="Unassembled WGS sequence"/>
</dbReference>
<accession>A0A392RXE5</accession>
<feature type="non-terminal residue" evidence="1">
    <location>
        <position position="39"/>
    </location>
</feature>
<name>A0A392RXE5_9FABA</name>
<organism evidence="1 2">
    <name type="scientific">Trifolium medium</name>
    <dbReference type="NCBI Taxonomy" id="97028"/>
    <lineage>
        <taxon>Eukaryota</taxon>
        <taxon>Viridiplantae</taxon>
        <taxon>Streptophyta</taxon>
        <taxon>Embryophyta</taxon>
        <taxon>Tracheophyta</taxon>
        <taxon>Spermatophyta</taxon>
        <taxon>Magnoliopsida</taxon>
        <taxon>eudicotyledons</taxon>
        <taxon>Gunneridae</taxon>
        <taxon>Pentapetalae</taxon>
        <taxon>rosids</taxon>
        <taxon>fabids</taxon>
        <taxon>Fabales</taxon>
        <taxon>Fabaceae</taxon>
        <taxon>Papilionoideae</taxon>
        <taxon>50 kb inversion clade</taxon>
        <taxon>NPAAA clade</taxon>
        <taxon>Hologalegina</taxon>
        <taxon>IRL clade</taxon>
        <taxon>Trifolieae</taxon>
        <taxon>Trifolium</taxon>
    </lineage>
</organism>